<sequence length="272" mass="28268" precursor="true">MLNCRPPIAAGMMLLVCVFSVFNSTASAQPADVSVNFFQQSLGDGNVSYGVDIQSTGIFFGFAGNMGSVESPDGTEFTLFNRGLDGLDFQTLGNRFFGDWTVFEATSSGDAVHSFTLSSFDLDDVFNEIPTFTGPVASGESGNIGTEFNLTWEYASGATPSGQTVRAGGSGGRATFGQFGTNTVPVSVELDEGVSSATITFRAGGFEFVDGIVSDVELVSGNGSDLTANASFSTLAEPIQLTITAVPEPGSALIACLGLLVCAPGYRRRNLA</sequence>
<name>A0A5B9PA85_9BACT</name>
<feature type="signal peptide" evidence="1">
    <location>
        <begin position="1"/>
        <end position="28"/>
    </location>
</feature>
<evidence type="ECO:0000313" key="3">
    <source>
        <dbReference type="Proteomes" id="UP000322214"/>
    </source>
</evidence>
<organism evidence="2 3">
    <name type="scientific">Mariniblastus fucicola</name>
    <dbReference type="NCBI Taxonomy" id="980251"/>
    <lineage>
        <taxon>Bacteria</taxon>
        <taxon>Pseudomonadati</taxon>
        <taxon>Planctomycetota</taxon>
        <taxon>Planctomycetia</taxon>
        <taxon>Pirellulales</taxon>
        <taxon>Pirellulaceae</taxon>
        <taxon>Mariniblastus</taxon>
    </lineage>
</organism>
<gene>
    <name evidence="2" type="ORF">MFFC18_17330</name>
</gene>
<keyword evidence="1" id="KW-0732">Signal</keyword>
<evidence type="ECO:0000313" key="2">
    <source>
        <dbReference type="EMBL" id="QEG21872.1"/>
    </source>
</evidence>
<dbReference type="KEGG" id="mff:MFFC18_17330"/>
<evidence type="ECO:0000256" key="1">
    <source>
        <dbReference type="SAM" id="SignalP"/>
    </source>
</evidence>
<dbReference type="AlphaFoldDB" id="A0A5B9PA85"/>
<reference evidence="2 3" key="1">
    <citation type="submission" date="2019-08" db="EMBL/GenBank/DDBJ databases">
        <title>Deep-cultivation of Planctomycetes and their phenomic and genomic characterization uncovers novel biology.</title>
        <authorList>
            <person name="Wiegand S."/>
            <person name="Jogler M."/>
            <person name="Boedeker C."/>
            <person name="Pinto D."/>
            <person name="Vollmers J."/>
            <person name="Rivas-Marin E."/>
            <person name="Kohn T."/>
            <person name="Peeters S.H."/>
            <person name="Heuer A."/>
            <person name="Rast P."/>
            <person name="Oberbeckmann S."/>
            <person name="Bunk B."/>
            <person name="Jeske O."/>
            <person name="Meyerdierks A."/>
            <person name="Storesund J.E."/>
            <person name="Kallscheuer N."/>
            <person name="Luecker S."/>
            <person name="Lage O.M."/>
            <person name="Pohl T."/>
            <person name="Merkel B.J."/>
            <person name="Hornburger P."/>
            <person name="Mueller R.-W."/>
            <person name="Bruemmer F."/>
            <person name="Labrenz M."/>
            <person name="Spormann A.M."/>
            <person name="Op den Camp H."/>
            <person name="Overmann J."/>
            <person name="Amann R."/>
            <person name="Jetten M.S.M."/>
            <person name="Mascher T."/>
            <person name="Medema M.H."/>
            <person name="Devos D.P."/>
            <person name="Kaster A.-K."/>
            <person name="Ovreas L."/>
            <person name="Rohde M."/>
            <person name="Galperin M.Y."/>
            <person name="Jogler C."/>
        </authorList>
    </citation>
    <scope>NUCLEOTIDE SEQUENCE [LARGE SCALE GENOMIC DNA]</scope>
    <source>
        <strain evidence="2 3">FC18</strain>
    </source>
</reference>
<proteinExistence type="predicted"/>
<protein>
    <recommendedName>
        <fullName evidence="4">PEP-CTERM protein-sorting domain-containing protein</fullName>
    </recommendedName>
</protein>
<evidence type="ECO:0008006" key="4">
    <source>
        <dbReference type="Google" id="ProtNLM"/>
    </source>
</evidence>
<dbReference type="RefSeq" id="WP_075085544.1">
    <property type="nucleotide sequence ID" value="NZ_CP042912.1"/>
</dbReference>
<accession>A0A5B9PA85</accession>
<keyword evidence="3" id="KW-1185">Reference proteome</keyword>
<dbReference type="EMBL" id="CP042912">
    <property type="protein sequence ID" value="QEG21872.1"/>
    <property type="molecule type" value="Genomic_DNA"/>
</dbReference>
<dbReference type="STRING" id="980251.GCA_001642875_03334"/>
<feature type="chain" id="PRO_5022972361" description="PEP-CTERM protein-sorting domain-containing protein" evidence="1">
    <location>
        <begin position="29"/>
        <end position="272"/>
    </location>
</feature>
<dbReference type="Proteomes" id="UP000322214">
    <property type="component" value="Chromosome"/>
</dbReference>